<reference evidence="1 2" key="1">
    <citation type="submission" date="2020-09" db="EMBL/GenBank/DDBJ databases">
        <title>De no assembly of potato wild relative species, Solanum commersonii.</title>
        <authorList>
            <person name="Cho K."/>
        </authorList>
    </citation>
    <scope>NUCLEOTIDE SEQUENCE [LARGE SCALE GENOMIC DNA]</scope>
    <source>
        <strain evidence="1">LZ3.2</strain>
        <tissue evidence="1">Leaf</tissue>
    </source>
</reference>
<organism evidence="1 2">
    <name type="scientific">Solanum commersonii</name>
    <name type="common">Commerson's wild potato</name>
    <name type="synonym">Commerson's nightshade</name>
    <dbReference type="NCBI Taxonomy" id="4109"/>
    <lineage>
        <taxon>Eukaryota</taxon>
        <taxon>Viridiplantae</taxon>
        <taxon>Streptophyta</taxon>
        <taxon>Embryophyta</taxon>
        <taxon>Tracheophyta</taxon>
        <taxon>Spermatophyta</taxon>
        <taxon>Magnoliopsida</taxon>
        <taxon>eudicotyledons</taxon>
        <taxon>Gunneridae</taxon>
        <taxon>Pentapetalae</taxon>
        <taxon>asterids</taxon>
        <taxon>lamiids</taxon>
        <taxon>Solanales</taxon>
        <taxon>Solanaceae</taxon>
        <taxon>Solanoideae</taxon>
        <taxon>Solaneae</taxon>
        <taxon>Solanum</taxon>
    </lineage>
</organism>
<keyword evidence="2" id="KW-1185">Reference proteome</keyword>
<comment type="caution">
    <text evidence="1">The sequence shown here is derived from an EMBL/GenBank/DDBJ whole genome shotgun (WGS) entry which is preliminary data.</text>
</comment>
<protein>
    <submittedName>
        <fullName evidence="1">Uncharacterized protein</fullName>
    </submittedName>
</protein>
<sequence>MGRVGSRPDDRHKRTKRVDTQTMDTLLEDYVNLISKPQFYITHKYWSYPMRTLKWDSLFNLEEETSIVDMASQNKTRPSCARVKVEVDLMRDFLNGLT</sequence>
<dbReference type="Proteomes" id="UP000824120">
    <property type="component" value="Chromosome 9"/>
</dbReference>
<evidence type="ECO:0000313" key="1">
    <source>
        <dbReference type="EMBL" id="KAG5587132.1"/>
    </source>
</evidence>
<dbReference type="EMBL" id="JACXVP010000009">
    <property type="protein sequence ID" value="KAG5587132.1"/>
    <property type="molecule type" value="Genomic_DNA"/>
</dbReference>
<accession>A0A9J5XIN0</accession>
<dbReference type="AlphaFoldDB" id="A0A9J5XIN0"/>
<evidence type="ECO:0000313" key="2">
    <source>
        <dbReference type="Proteomes" id="UP000824120"/>
    </source>
</evidence>
<name>A0A9J5XIN0_SOLCO</name>
<gene>
    <name evidence="1" type="ORF">H5410_047566</name>
</gene>
<proteinExistence type="predicted"/>
<dbReference type="OrthoDB" id="1002340at2759"/>